<organism evidence="1 2">
    <name type="scientific">Luoshenia tenuis</name>
    <dbReference type="NCBI Taxonomy" id="2763654"/>
    <lineage>
        <taxon>Bacteria</taxon>
        <taxon>Bacillati</taxon>
        <taxon>Bacillota</taxon>
        <taxon>Clostridia</taxon>
        <taxon>Christensenellales</taxon>
        <taxon>Christensenellaceae</taxon>
        <taxon>Luoshenia</taxon>
    </lineage>
</organism>
<reference evidence="1" key="1">
    <citation type="submission" date="2020-08" db="EMBL/GenBank/DDBJ databases">
        <title>Genome public.</title>
        <authorList>
            <person name="Liu C."/>
            <person name="Sun Q."/>
        </authorList>
    </citation>
    <scope>NUCLEOTIDE SEQUENCE</scope>
    <source>
        <strain evidence="1">NSJ-44</strain>
    </source>
</reference>
<sequence>MHEILRLLEVRDSNYEEFINYALNNSDYFMLVYVRYNMAPESIFTNNIFKDLRDLTVKTRANPSWAGTPETYSNNTAYKITFYRSDPSAQQVLNRVNGIYNWTRPENPQDLAFYRGGQCWFYSIGHERMSGIIDPSPEDKTFFEERSLIDSLFRVDHALDGQFIEEGLSS</sequence>
<accession>A0A926HIA2</accession>
<keyword evidence="2" id="KW-1185">Reference proteome</keyword>
<comment type="caution">
    <text evidence="1">The sequence shown here is derived from an EMBL/GenBank/DDBJ whole genome shotgun (WGS) entry which is preliminary data.</text>
</comment>
<evidence type="ECO:0000313" key="2">
    <source>
        <dbReference type="Proteomes" id="UP000654279"/>
    </source>
</evidence>
<evidence type="ECO:0000313" key="1">
    <source>
        <dbReference type="EMBL" id="MBC8528572.1"/>
    </source>
</evidence>
<dbReference type="Proteomes" id="UP000654279">
    <property type="component" value="Unassembled WGS sequence"/>
</dbReference>
<gene>
    <name evidence="1" type="ORF">H8699_03855</name>
</gene>
<protein>
    <submittedName>
        <fullName evidence="1">Uncharacterized protein</fullName>
    </submittedName>
</protein>
<name>A0A926HIA2_9FIRM</name>
<dbReference type="RefSeq" id="WP_249284560.1">
    <property type="nucleotide sequence ID" value="NZ_JACRSO010000001.1"/>
</dbReference>
<dbReference type="EMBL" id="JACRSO010000001">
    <property type="protein sequence ID" value="MBC8528572.1"/>
    <property type="molecule type" value="Genomic_DNA"/>
</dbReference>
<proteinExistence type="predicted"/>
<dbReference type="AlphaFoldDB" id="A0A926HIA2"/>